<sequence>MPDLPVAYHFAVLAVLVLGLATVLLNLTCFDGLTPALPPGRDARRVSILVPARNEERCIGPCIKSLLAQDYPNFELIVLDDQSSDATPHLLDELGLRPDNPHRRVIRGQPLPAGWVGKNWACDQLARAATGEFLFFTDADTTHATGTVSAAVAYAERRRASLVSAWPRLVTVTWGEKLIIPMILLLGMTHYPHWLLLALQRWPRVAQVLPKALLSVLGAGNGQFMFWRRAAYDTVGGHDALRAHLVEDVALGRAVAGRIGEGLRLFNCDALRFSTCRMYRSFGETWEGFTKNLWPAFEARLAVFCFVGATQLCAYFTPCLLLWLKWNSADRPWLAAQVGLIVTIRILLTVRYRTSWLSCLLHPLAELFGIAIALNSWRLARHRGVMWKGRRYTTSSSSSSS</sequence>
<dbReference type="InterPro" id="IPR001173">
    <property type="entry name" value="Glyco_trans_2-like"/>
</dbReference>
<dbReference type="PANTHER" id="PTHR43646">
    <property type="entry name" value="GLYCOSYLTRANSFERASE"/>
    <property type="match status" value="1"/>
</dbReference>
<dbReference type="AlphaFoldDB" id="D2DXT3"/>
<dbReference type="CAZy" id="GT2">
    <property type="family name" value="Glycosyltransferase Family 2"/>
</dbReference>
<dbReference type="CDD" id="cd00761">
    <property type="entry name" value="Glyco_tranf_GTA_type"/>
    <property type="match status" value="1"/>
</dbReference>
<evidence type="ECO:0000256" key="1">
    <source>
        <dbReference type="SAM" id="Phobius"/>
    </source>
</evidence>
<accession>D2DXT3</accession>
<dbReference type="Gene3D" id="3.90.550.10">
    <property type="entry name" value="Spore Coat Polysaccharide Biosynthesis Protein SpsA, Chain A"/>
    <property type="match status" value="1"/>
</dbReference>
<keyword evidence="1" id="KW-1133">Transmembrane helix</keyword>
<feature type="transmembrane region" description="Helical" evidence="1">
    <location>
        <begin position="331"/>
        <end position="348"/>
    </location>
</feature>
<dbReference type="SUPFAM" id="SSF53448">
    <property type="entry name" value="Nucleotide-diphospho-sugar transferases"/>
    <property type="match status" value="1"/>
</dbReference>
<dbReference type="EMBL" id="FJ872373">
    <property type="protein sequence ID" value="ACO70906.1"/>
    <property type="molecule type" value="Genomic_DNA"/>
</dbReference>
<keyword evidence="1" id="KW-0472">Membrane</keyword>
<dbReference type="GO" id="GO:0016740">
    <property type="term" value="F:transferase activity"/>
    <property type="evidence" value="ECO:0007669"/>
    <property type="project" value="UniProtKB-KW"/>
</dbReference>
<protein>
    <submittedName>
        <fullName evidence="3">Glycosyl transferase family 2</fullName>
    </submittedName>
</protein>
<feature type="transmembrane region" description="Helical" evidence="1">
    <location>
        <begin position="6"/>
        <end position="27"/>
    </location>
</feature>
<keyword evidence="1" id="KW-0812">Transmembrane</keyword>
<feature type="domain" description="Glycosyltransferase 2-like" evidence="2">
    <location>
        <begin position="47"/>
        <end position="173"/>
    </location>
</feature>
<feature type="transmembrane region" description="Helical" evidence="1">
    <location>
        <begin position="360"/>
        <end position="380"/>
    </location>
</feature>
<evidence type="ECO:0000259" key="2">
    <source>
        <dbReference type="Pfam" id="PF00535"/>
    </source>
</evidence>
<dbReference type="InterPro" id="IPR029044">
    <property type="entry name" value="Nucleotide-diphossugar_trans"/>
</dbReference>
<reference evidence="3" key="1">
    <citation type="journal article" date="2010" name="FEMS Microbiol. Ecol.">
        <title>Phylogenetic and metagenomic analysis of Verrucomicrobia in former agricultural grassland soil.</title>
        <authorList>
            <person name="Kielak A."/>
            <person name="Rodrigues J.L.M."/>
            <person name="Kuramae E.E."/>
            <person name="Chain P.S.G."/>
            <person name="van Veen J.A."/>
            <person name="Kowalchuk G.A."/>
        </authorList>
    </citation>
    <scope>NUCLEOTIDE SEQUENCE</scope>
</reference>
<organism evidence="3">
    <name type="scientific">uncultured Verrucomicrobiota bacterium</name>
    <dbReference type="NCBI Taxonomy" id="156588"/>
    <lineage>
        <taxon>Bacteria</taxon>
        <taxon>Pseudomonadati</taxon>
        <taxon>Verrucomicrobiota</taxon>
        <taxon>environmental samples</taxon>
    </lineage>
</organism>
<keyword evidence="3" id="KW-0808">Transferase</keyword>
<dbReference type="Pfam" id="PF00535">
    <property type="entry name" value="Glycos_transf_2"/>
    <property type="match status" value="1"/>
</dbReference>
<evidence type="ECO:0000313" key="3">
    <source>
        <dbReference type="EMBL" id="ACO70906.1"/>
    </source>
</evidence>
<name>D2DXT3_9BACT</name>
<feature type="transmembrane region" description="Helical" evidence="1">
    <location>
        <begin position="301"/>
        <end position="324"/>
    </location>
</feature>
<proteinExistence type="predicted"/>
<dbReference type="PANTHER" id="PTHR43646:SF3">
    <property type="entry name" value="SLR1566 PROTEIN"/>
    <property type="match status" value="1"/>
</dbReference>